<dbReference type="InterPro" id="IPR036034">
    <property type="entry name" value="PDZ_sf"/>
</dbReference>
<name>A0AAP5LRH4_PAEAM</name>
<dbReference type="Gene3D" id="2.30.42.10">
    <property type="match status" value="1"/>
</dbReference>
<dbReference type="SUPFAM" id="SSF50494">
    <property type="entry name" value="Trypsin-like serine proteases"/>
    <property type="match status" value="1"/>
</dbReference>
<protein>
    <submittedName>
        <fullName evidence="5">Serine protease Do</fullName>
        <ecNumber evidence="5">3.4.21.107</ecNumber>
    </submittedName>
</protein>
<keyword evidence="4" id="KW-0732">Signal</keyword>
<keyword evidence="3" id="KW-0720">Serine protease</keyword>
<dbReference type="InterPro" id="IPR009003">
    <property type="entry name" value="Peptidase_S1_PA"/>
</dbReference>
<dbReference type="InterPro" id="IPR051201">
    <property type="entry name" value="Chloro_Bact_Ser_Proteases"/>
</dbReference>
<organism evidence="5 6">
    <name type="scientific">Paenibacillus amylolyticus</name>
    <dbReference type="NCBI Taxonomy" id="1451"/>
    <lineage>
        <taxon>Bacteria</taxon>
        <taxon>Bacillati</taxon>
        <taxon>Bacillota</taxon>
        <taxon>Bacilli</taxon>
        <taxon>Bacillales</taxon>
        <taxon>Paenibacillaceae</taxon>
        <taxon>Paenibacillus</taxon>
    </lineage>
</organism>
<dbReference type="GO" id="GO:0006508">
    <property type="term" value="P:proteolysis"/>
    <property type="evidence" value="ECO:0007669"/>
    <property type="project" value="UniProtKB-KW"/>
</dbReference>
<evidence type="ECO:0000256" key="2">
    <source>
        <dbReference type="ARBA" id="ARBA00022801"/>
    </source>
</evidence>
<dbReference type="Gene3D" id="2.40.10.120">
    <property type="match status" value="1"/>
</dbReference>
<evidence type="ECO:0000256" key="4">
    <source>
        <dbReference type="SAM" id="SignalP"/>
    </source>
</evidence>
<dbReference type="InterPro" id="IPR001940">
    <property type="entry name" value="Peptidase_S1C"/>
</dbReference>
<dbReference type="Proteomes" id="UP001254832">
    <property type="component" value="Unassembled WGS sequence"/>
</dbReference>
<dbReference type="PANTHER" id="PTHR43343">
    <property type="entry name" value="PEPTIDASE S12"/>
    <property type="match status" value="1"/>
</dbReference>
<comment type="caution">
    <text evidence="5">The sequence shown here is derived from an EMBL/GenBank/DDBJ whole genome shotgun (WGS) entry which is preliminary data.</text>
</comment>
<proteinExistence type="predicted"/>
<evidence type="ECO:0000256" key="1">
    <source>
        <dbReference type="ARBA" id="ARBA00022670"/>
    </source>
</evidence>
<keyword evidence="2 5" id="KW-0378">Hydrolase</keyword>
<feature type="signal peptide" evidence="4">
    <location>
        <begin position="1"/>
        <end position="31"/>
    </location>
</feature>
<evidence type="ECO:0000313" key="6">
    <source>
        <dbReference type="Proteomes" id="UP001254832"/>
    </source>
</evidence>
<dbReference type="EMBL" id="JAVDTR010000018">
    <property type="protein sequence ID" value="MDR6726588.1"/>
    <property type="molecule type" value="Genomic_DNA"/>
</dbReference>
<keyword evidence="1 5" id="KW-0645">Protease</keyword>
<gene>
    <name evidence="5" type="ORF">J2W91_005109</name>
</gene>
<sequence>MSERMNGLGRKSIAMMMAMVLSISLATTVGAAESTAGAGMKAKVVDGQVYVSSADLVKALGGSGQYDAKTGTYLYKGNEMIPKIIERVSPSVVSIIGKASDEHGDASADEYDLAHGTGVIIRSNGWIVTNAHVVDGLDNPLVVTSDGNTYHITKTYSDPISDIALIKINAKSLKPATFAKAPKTSVGETVIAIGTPVTFALRNTATVGVISGLNREVEAANYRLIQTDAAINPGNSGGPLFNLKGEVIGINSMKYTEIGIDNTGFSIPVETVQYVIDQYFKYGKVKRASLGLLLEESYSTVVGMPTDDPLTVNGVFSEAAKKAKIQEGDLLYSIGGTRVSSAADINELLKAYLPGQKVKLMMQSDGDIVIRTLVLGDREDFEAEIEAFLTEDEDQ</sequence>
<evidence type="ECO:0000313" key="5">
    <source>
        <dbReference type="EMBL" id="MDR6726588.1"/>
    </source>
</evidence>
<accession>A0AAP5LRH4</accession>
<dbReference type="GO" id="GO:0004252">
    <property type="term" value="F:serine-type endopeptidase activity"/>
    <property type="evidence" value="ECO:0007669"/>
    <property type="project" value="InterPro"/>
</dbReference>
<dbReference type="PRINTS" id="PR00834">
    <property type="entry name" value="PROTEASES2C"/>
</dbReference>
<evidence type="ECO:0000256" key="3">
    <source>
        <dbReference type="ARBA" id="ARBA00022825"/>
    </source>
</evidence>
<dbReference type="SUPFAM" id="SSF50156">
    <property type="entry name" value="PDZ domain-like"/>
    <property type="match status" value="1"/>
</dbReference>
<feature type="chain" id="PRO_5043039053" evidence="4">
    <location>
        <begin position="32"/>
        <end position="395"/>
    </location>
</feature>
<dbReference type="AlphaFoldDB" id="A0AAP5LRH4"/>
<dbReference type="EC" id="3.4.21.107" evidence="5"/>
<dbReference type="Pfam" id="PF13365">
    <property type="entry name" value="Trypsin_2"/>
    <property type="match status" value="1"/>
</dbReference>
<reference evidence="5" key="1">
    <citation type="submission" date="2023-07" db="EMBL/GenBank/DDBJ databases">
        <title>Sorghum-associated microbial communities from plants grown in Nebraska, USA.</title>
        <authorList>
            <person name="Schachtman D."/>
        </authorList>
    </citation>
    <scope>NUCLEOTIDE SEQUENCE</scope>
    <source>
        <strain evidence="5">BE80</strain>
    </source>
</reference>
<dbReference type="PANTHER" id="PTHR43343:SF3">
    <property type="entry name" value="PROTEASE DO-LIKE 8, CHLOROPLASTIC"/>
    <property type="match status" value="1"/>
</dbReference>